<dbReference type="Proteomes" id="UP000003165">
    <property type="component" value="Unassembled WGS sequence"/>
</dbReference>
<comment type="caution">
    <text evidence="1">The sequence shown here is derived from an EMBL/GenBank/DDBJ whole genome shotgun (WGS) entry which is preliminary data.</text>
</comment>
<evidence type="ECO:0000313" key="1">
    <source>
        <dbReference type="EMBL" id="EEG10043.1"/>
    </source>
</evidence>
<dbReference type="AlphaFoldDB" id="B9YY40"/>
<gene>
    <name evidence="1" type="ORF">FuraDRAFT_0025</name>
</gene>
<dbReference type="EMBL" id="ACIS01000001">
    <property type="protein sequence ID" value="EEG10043.1"/>
    <property type="molecule type" value="Genomic_DNA"/>
</dbReference>
<keyword evidence="2" id="KW-1185">Reference proteome</keyword>
<evidence type="ECO:0000313" key="2">
    <source>
        <dbReference type="Proteomes" id="UP000003165"/>
    </source>
</evidence>
<reference evidence="1 2" key="1">
    <citation type="submission" date="2009-02" db="EMBL/GenBank/DDBJ databases">
        <title>Sequencing of the draft genome and assembly of Lutiella nitroferrum 2002.</title>
        <authorList>
            <consortium name="US DOE Joint Genome Institute (JGI-PGF)"/>
            <person name="Lucas S."/>
            <person name="Copeland A."/>
            <person name="Lapidus A."/>
            <person name="Glavina del Rio T."/>
            <person name="Tice H."/>
            <person name="Bruce D."/>
            <person name="Goodwin L."/>
            <person name="Pitluck S."/>
            <person name="Larimer F."/>
            <person name="Land M.L."/>
            <person name="Hauser L."/>
            <person name="Coates J.D."/>
        </authorList>
    </citation>
    <scope>NUCLEOTIDE SEQUENCE [LARGE SCALE GENOMIC DNA]</scope>
    <source>
        <strain evidence="1 2">2002</strain>
    </source>
</reference>
<accession>B9YY40</accession>
<protein>
    <submittedName>
        <fullName evidence="1">Uncharacterized protein</fullName>
    </submittedName>
</protein>
<proteinExistence type="predicted"/>
<sequence length="78" mass="8769">MMVVENIYQTLDTLLTADDSRVVNWDGRILRVHKLSSRKATQILQSPDAFPGLLGVFDHRATYRDLADSLGDILGVRL</sequence>
<organism evidence="1 2">
    <name type="scientific">Pseudogulbenkiania ferrooxidans 2002</name>
    <dbReference type="NCBI Taxonomy" id="279714"/>
    <lineage>
        <taxon>Bacteria</taxon>
        <taxon>Pseudomonadati</taxon>
        <taxon>Pseudomonadota</taxon>
        <taxon>Betaproteobacteria</taxon>
        <taxon>Neisseriales</taxon>
        <taxon>Chromobacteriaceae</taxon>
        <taxon>Pseudogulbenkiania</taxon>
    </lineage>
</organism>
<name>B9YY40_9NEIS</name>